<evidence type="ECO:0000313" key="3">
    <source>
        <dbReference type="Proteomes" id="UP000254737"/>
    </source>
</evidence>
<keyword evidence="1" id="KW-1133">Transmembrane helix</keyword>
<dbReference type="Proteomes" id="UP000254737">
    <property type="component" value="Unassembled WGS sequence"/>
</dbReference>
<feature type="transmembrane region" description="Helical" evidence="1">
    <location>
        <begin position="62"/>
        <end position="82"/>
    </location>
</feature>
<keyword evidence="1" id="KW-0812">Transmembrane</keyword>
<organism evidence="2 3">
    <name type="scientific">Empedobacter falsenii</name>
    <dbReference type="NCBI Taxonomy" id="343874"/>
    <lineage>
        <taxon>Bacteria</taxon>
        <taxon>Pseudomonadati</taxon>
        <taxon>Bacteroidota</taxon>
        <taxon>Flavobacteriia</taxon>
        <taxon>Flavobacteriales</taxon>
        <taxon>Weeksellaceae</taxon>
        <taxon>Empedobacter</taxon>
    </lineage>
</organism>
<dbReference type="EMBL" id="UFXS01000001">
    <property type="protein sequence ID" value="STD53089.1"/>
    <property type="molecule type" value="Genomic_DNA"/>
</dbReference>
<dbReference type="RefSeq" id="WP_114998254.1">
    <property type="nucleotide sequence ID" value="NZ_UFXS01000001.1"/>
</dbReference>
<proteinExistence type="predicted"/>
<feature type="transmembrane region" description="Helical" evidence="1">
    <location>
        <begin position="31"/>
        <end position="50"/>
    </location>
</feature>
<accession>A0A376FXL2</accession>
<evidence type="ECO:0000313" key="2">
    <source>
        <dbReference type="EMBL" id="STD53089.1"/>
    </source>
</evidence>
<feature type="transmembrane region" description="Helical" evidence="1">
    <location>
        <begin position="6"/>
        <end position="24"/>
    </location>
</feature>
<keyword evidence="1" id="KW-0472">Membrane</keyword>
<gene>
    <name evidence="2" type="ORF">NCTC13456_00306</name>
</gene>
<protein>
    <submittedName>
        <fullName evidence="2">Uncharacterized protein</fullName>
    </submittedName>
</protein>
<dbReference type="AlphaFoldDB" id="A0A376FXL2"/>
<name>A0A376FXL2_9FLAO</name>
<sequence length="121" mass="14873">MKPHNYFWIVLFAILFWYVKIYFIQLLPFEWWGELIIIDFIYFILIGLIYEEEKPNERSKNQEIGITFFVFTNILGYILWGIEESLKVIKLPKINLNNKLLKFNHWIDKLFEKHNKQKKSN</sequence>
<reference evidence="2 3" key="1">
    <citation type="submission" date="2018-06" db="EMBL/GenBank/DDBJ databases">
        <authorList>
            <consortium name="Pathogen Informatics"/>
            <person name="Doyle S."/>
        </authorList>
    </citation>
    <scope>NUCLEOTIDE SEQUENCE [LARGE SCALE GENOMIC DNA]</scope>
    <source>
        <strain evidence="2 3">NCTC13456</strain>
    </source>
</reference>
<evidence type="ECO:0000256" key="1">
    <source>
        <dbReference type="SAM" id="Phobius"/>
    </source>
</evidence>